<proteinExistence type="inferred from homology"/>
<evidence type="ECO:0000256" key="3">
    <source>
        <dbReference type="ARBA" id="ARBA00022840"/>
    </source>
</evidence>
<feature type="binding site" evidence="4">
    <location>
        <position position="217"/>
    </location>
    <ligand>
        <name>ATP</name>
        <dbReference type="ChEBI" id="CHEBI:30616"/>
    </ligand>
</feature>
<dbReference type="Pfam" id="PF22703">
    <property type="entry name" value="Cdc6_lid"/>
    <property type="match status" value="1"/>
</dbReference>
<evidence type="ECO:0000256" key="2">
    <source>
        <dbReference type="ARBA" id="ARBA00022741"/>
    </source>
</evidence>
<dbReference type="NCBIfam" id="TIGR02928">
    <property type="entry name" value="orc1/cdc6 family replication initiation protein"/>
    <property type="match status" value="1"/>
</dbReference>
<dbReference type="HAMAP" id="MF_01407">
    <property type="entry name" value="ORC1_type_DNA_replic_protein"/>
    <property type="match status" value="1"/>
</dbReference>
<evidence type="ECO:0000259" key="6">
    <source>
        <dbReference type="Pfam" id="PF22703"/>
    </source>
</evidence>
<keyword evidence="3 4" id="KW-0067">ATP-binding</keyword>
<organism evidence="7 8">
    <name type="scientific">Methanochimaera problematica</name>
    <dbReference type="NCBI Taxonomy" id="2609417"/>
    <lineage>
        <taxon>Archaea</taxon>
        <taxon>Methanobacteriati</taxon>
        <taxon>Methanobacteriota</taxon>
        <taxon>Stenosarchaea group</taxon>
        <taxon>Methanomicrobia</taxon>
        <taxon>Methanomicrobiales</taxon>
        <taxon>Methanomicrobiaceae</taxon>
        <taxon>Methanochimaera</taxon>
    </lineage>
</organism>
<dbReference type="AlphaFoldDB" id="A0AA97FDZ3"/>
<feature type="binding site" evidence="4">
    <location>
        <begin position="61"/>
        <end position="65"/>
    </location>
    <ligand>
        <name>ATP</name>
        <dbReference type="ChEBI" id="CHEBI:30616"/>
    </ligand>
</feature>
<keyword evidence="1 4" id="KW-0235">DNA replication</keyword>
<dbReference type="InterPro" id="IPR041664">
    <property type="entry name" value="AAA_16"/>
</dbReference>
<sequence>MNQLLQWDQTLFKDLQTFESDYIPDRFLFRDEQIKELSYNLRPALTGCSPVNTVCRGLPGTGKTSCVRRLFSEAEGYTKRLAAVYVNCQIDRTPFSIFSKVYQKVSGVRAAPAGLSYNNLVSAAAKKIAEEKRVVLLCLDDVNYIQNRDAMNTTLFTALRLHQEYEGVRVGIFAIVSDVHRDLSAGLNAGVLSSFRPAEVYFPPYSAEEMHDIYQARIFQGVYPNVISGDILDYIVDLSMKTGDLRVGLDLIRRSVMSAENDARTSVTEGDVNQAFTFSKDVHVNETLKTLKPGERHLFDLIGEMNREAADRGNTDGVTSGQVQRRAKDELNIGYTYFFEYIKKLEELRLVDVVRRDGVHGRMSYVEVRG</sequence>
<accession>A0AA97FDZ3</accession>
<protein>
    <recommendedName>
        <fullName evidence="4">ORC1-type DNA replication protein</fullName>
    </recommendedName>
</protein>
<dbReference type="Gene3D" id="1.10.8.60">
    <property type="match status" value="1"/>
</dbReference>
<dbReference type="InterPro" id="IPR050311">
    <property type="entry name" value="ORC1/CDC6"/>
</dbReference>
<dbReference type="InterPro" id="IPR036390">
    <property type="entry name" value="WH_DNA-bd_sf"/>
</dbReference>
<keyword evidence="2 4" id="KW-0547">Nucleotide-binding</keyword>
<dbReference type="InterPro" id="IPR027417">
    <property type="entry name" value="P-loop_NTPase"/>
</dbReference>
<dbReference type="Proteomes" id="UP001301797">
    <property type="component" value="Chromosome"/>
</dbReference>
<dbReference type="PANTHER" id="PTHR10763">
    <property type="entry name" value="CELL DIVISION CONTROL PROTEIN 6-RELATED"/>
    <property type="match status" value="1"/>
</dbReference>
<comment type="similarity">
    <text evidence="4">Belongs to the CDC6/cdc18 family.</text>
</comment>
<dbReference type="Pfam" id="PF13191">
    <property type="entry name" value="AAA_16"/>
    <property type="match status" value="1"/>
</dbReference>
<dbReference type="SUPFAM" id="SSF46785">
    <property type="entry name" value="Winged helix' DNA-binding domain"/>
    <property type="match status" value="1"/>
</dbReference>
<evidence type="ECO:0000313" key="8">
    <source>
        <dbReference type="Proteomes" id="UP001301797"/>
    </source>
</evidence>
<comment type="function">
    <text evidence="4">Involved in regulation of DNA replication.</text>
</comment>
<feature type="domain" description="Orc1-like AAA ATPase" evidence="5">
    <location>
        <begin position="26"/>
        <end position="159"/>
    </location>
</feature>
<dbReference type="EMBL" id="CP043875">
    <property type="protein sequence ID" value="WOF16787.1"/>
    <property type="molecule type" value="Genomic_DNA"/>
</dbReference>
<gene>
    <name evidence="7" type="ORF">F1737_08850</name>
</gene>
<evidence type="ECO:0000259" key="5">
    <source>
        <dbReference type="Pfam" id="PF13191"/>
    </source>
</evidence>
<dbReference type="PANTHER" id="PTHR10763:SF26">
    <property type="entry name" value="CELL DIVISION CONTROL PROTEIN 6 HOMOLOG"/>
    <property type="match status" value="1"/>
</dbReference>
<feature type="binding site" evidence="4">
    <location>
        <position position="205"/>
    </location>
    <ligand>
        <name>ATP</name>
        <dbReference type="ChEBI" id="CHEBI:30616"/>
    </ligand>
</feature>
<keyword evidence="8" id="KW-1185">Reference proteome</keyword>
<dbReference type="RefSeq" id="WP_317136219.1">
    <property type="nucleotide sequence ID" value="NZ_CP043875.1"/>
</dbReference>
<dbReference type="Gene3D" id="3.40.50.300">
    <property type="entry name" value="P-loop containing nucleotide triphosphate hydrolases"/>
    <property type="match status" value="1"/>
</dbReference>
<dbReference type="GeneID" id="85230268"/>
<evidence type="ECO:0000313" key="7">
    <source>
        <dbReference type="EMBL" id="WOF16787.1"/>
    </source>
</evidence>
<feature type="domain" description="Cdc6 AAA+ ATPase-type lid" evidence="6">
    <location>
        <begin position="212"/>
        <end position="276"/>
    </location>
</feature>
<dbReference type="InterPro" id="IPR014277">
    <property type="entry name" value="Orc1/Cdc6_arc"/>
</dbReference>
<dbReference type="InterPro" id="IPR055237">
    <property type="entry name" value="Cdc6_lid"/>
</dbReference>
<dbReference type="SUPFAM" id="SSF52540">
    <property type="entry name" value="P-loop containing nucleoside triphosphate hydrolases"/>
    <property type="match status" value="1"/>
</dbReference>
<evidence type="ECO:0000256" key="1">
    <source>
        <dbReference type="ARBA" id="ARBA00022705"/>
    </source>
</evidence>
<dbReference type="KEGG" id="mefw:F1737_08850"/>
<reference evidence="7 8" key="1">
    <citation type="submission" date="2019-09" db="EMBL/GenBank/DDBJ databases">
        <title>The complete genome of Methanoplanus sp. FWC-SCC4.</title>
        <authorList>
            <person name="Chen S.-C."/>
            <person name="Zhou Y.-Z."/>
            <person name="Lai M.-C."/>
        </authorList>
    </citation>
    <scope>NUCLEOTIDE SEQUENCE [LARGE SCALE GENOMIC DNA]</scope>
    <source>
        <strain evidence="7 8">FWC-SCC4</strain>
    </source>
</reference>
<evidence type="ECO:0000256" key="4">
    <source>
        <dbReference type="HAMAP-Rule" id="MF_01407"/>
    </source>
</evidence>
<dbReference type="GO" id="GO:0005524">
    <property type="term" value="F:ATP binding"/>
    <property type="evidence" value="ECO:0007669"/>
    <property type="project" value="UniProtKB-UniRule"/>
</dbReference>
<dbReference type="NCBIfam" id="NF001624">
    <property type="entry name" value="PRK00411.1-2"/>
    <property type="match status" value="1"/>
</dbReference>
<name>A0AA97FDZ3_9EURY</name>
<dbReference type="GO" id="GO:0006260">
    <property type="term" value="P:DNA replication"/>
    <property type="evidence" value="ECO:0007669"/>
    <property type="project" value="UniProtKB-UniRule"/>
</dbReference>